<keyword evidence="1" id="KW-1133">Transmembrane helix</keyword>
<comment type="caution">
    <text evidence="2">The sequence shown here is derived from an EMBL/GenBank/DDBJ whole genome shotgun (WGS) entry which is preliminary data.</text>
</comment>
<keyword evidence="1" id="KW-0812">Transmembrane</keyword>
<accession>A0A2T5J754</accession>
<sequence>MKKFLPFILIVGIVIYLIKPFIENLLLRYYGTCVNAIIINNSIRVRYHKAEFKYRFMINGTYYEGNSLITDNNQIGDSICVIYLKGSPSTNRPENLLGGKHCRCKN</sequence>
<evidence type="ECO:0000313" key="3">
    <source>
        <dbReference type="Proteomes" id="UP000244168"/>
    </source>
</evidence>
<keyword evidence="1" id="KW-0472">Membrane</keyword>
<keyword evidence="3" id="KW-1185">Reference proteome</keyword>
<proteinExistence type="predicted"/>
<reference evidence="2 3" key="1">
    <citation type="submission" date="2018-04" db="EMBL/GenBank/DDBJ databases">
        <title>Genomic Encyclopedia of Archaeal and Bacterial Type Strains, Phase II (KMG-II): from individual species to whole genera.</title>
        <authorList>
            <person name="Goeker M."/>
        </authorList>
    </citation>
    <scope>NUCLEOTIDE SEQUENCE [LARGE SCALE GENOMIC DNA]</scope>
    <source>
        <strain evidence="2 3">DSM 26809</strain>
    </source>
</reference>
<gene>
    <name evidence="2" type="ORF">C8P68_106153</name>
</gene>
<dbReference type="AlphaFoldDB" id="A0A2T5J754"/>
<protein>
    <recommendedName>
        <fullName evidence="4">DUF3592 domain-containing protein</fullName>
    </recommendedName>
</protein>
<feature type="transmembrane region" description="Helical" evidence="1">
    <location>
        <begin position="5"/>
        <end position="22"/>
    </location>
</feature>
<evidence type="ECO:0008006" key="4">
    <source>
        <dbReference type="Google" id="ProtNLM"/>
    </source>
</evidence>
<evidence type="ECO:0000313" key="2">
    <source>
        <dbReference type="EMBL" id="PTQ94939.1"/>
    </source>
</evidence>
<dbReference type="EMBL" id="QAOQ01000006">
    <property type="protein sequence ID" value="PTQ94939.1"/>
    <property type="molecule type" value="Genomic_DNA"/>
</dbReference>
<evidence type="ECO:0000256" key="1">
    <source>
        <dbReference type="SAM" id="Phobius"/>
    </source>
</evidence>
<organism evidence="2 3">
    <name type="scientific">Mucilaginibacter yixingensis</name>
    <dbReference type="NCBI Taxonomy" id="1295612"/>
    <lineage>
        <taxon>Bacteria</taxon>
        <taxon>Pseudomonadati</taxon>
        <taxon>Bacteroidota</taxon>
        <taxon>Sphingobacteriia</taxon>
        <taxon>Sphingobacteriales</taxon>
        <taxon>Sphingobacteriaceae</taxon>
        <taxon>Mucilaginibacter</taxon>
    </lineage>
</organism>
<dbReference type="Proteomes" id="UP000244168">
    <property type="component" value="Unassembled WGS sequence"/>
</dbReference>
<name>A0A2T5J754_9SPHI</name>